<dbReference type="Pfam" id="PF04963">
    <property type="entry name" value="Sigma54_CBD"/>
    <property type="match status" value="1"/>
</dbReference>
<evidence type="ECO:0000256" key="1">
    <source>
        <dbReference type="ARBA" id="ARBA00008798"/>
    </source>
</evidence>
<keyword evidence="3 9" id="KW-0808">Transferase</keyword>
<sequence>MIWAVSRPAPPKTRCTRNCECRKVSRSWQTLYNESQIAMKASLQLRLSQHLALTPQLQQSIRLLQLSTLELQQEVAMAISQNPLLENEDDWIASPLRVAADGSLIAQSPNSSPPPDQMGGNTSSSSSSSERAENGEPQGVDEYNGLASDSNGDASQWNLDDYGRSGNASDDDDLPPLQIHESSTSLRDHLMAQLRVTQAGQRDRALITFLIESLDDDGYLAATLEEVLADLPEELEVDLDELNAALALLHSFDPAGVGARSASECLKLQLLRLEPSPTRTLALEIVAHHLELLAARDFTRLRKHLKASDDDLRDAHLLIRSLEPFPGAAYGKAEADYVVPDIMVRKTAQGWQAELNPEVVPKLRINHLYANILRNNRGDPGSGSLRQQLQEARWLIKNIQQRFETILRVAQAIVERQKSFFVHGEIAMRPLVLREIADTLGLHESTVSRVTTGKYMLTPFGTLEFKYFFGSHVSTDTGGAASSTAIRALIKQLIGAENSKSPLSDSRIAELLAEQGFVVARRTVAKYREALKIPAVNLRKSL</sequence>
<dbReference type="PIRSF" id="PIRSF000774">
    <property type="entry name" value="RpoN"/>
    <property type="match status" value="1"/>
</dbReference>
<dbReference type="NCBIfam" id="TIGR02395">
    <property type="entry name" value="rpoN_sigma"/>
    <property type="match status" value="1"/>
</dbReference>
<evidence type="ECO:0000313" key="13">
    <source>
        <dbReference type="EMBL" id="MDR6407861.1"/>
    </source>
</evidence>
<name>A0ABU1LMU6_9BURK</name>
<keyword evidence="8 9" id="KW-0804">Transcription</keyword>
<dbReference type="PROSITE" id="PS00718">
    <property type="entry name" value="SIGMA54_2"/>
    <property type="match status" value="1"/>
</dbReference>
<accession>A0ABU1LMU6</accession>
<dbReference type="InterPro" id="IPR000394">
    <property type="entry name" value="RNA_pol_sigma_54"/>
</dbReference>
<evidence type="ECO:0000256" key="7">
    <source>
        <dbReference type="ARBA" id="ARBA00023125"/>
    </source>
</evidence>
<keyword evidence="2 9" id="KW-0240">DNA-directed RNA polymerase</keyword>
<reference evidence="13 14" key="1">
    <citation type="submission" date="2023-07" db="EMBL/GenBank/DDBJ databases">
        <title>Sorghum-associated microbial communities from plants grown in Nebraska, USA.</title>
        <authorList>
            <person name="Schachtman D."/>
        </authorList>
    </citation>
    <scope>NUCLEOTIDE SEQUENCE [LARGE SCALE GENOMIC DNA]</scope>
    <source>
        <strain evidence="13 14">DS1316</strain>
    </source>
</reference>
<evidence type="ECO:0000313" key="14">
    <source>
        <dbReference type="Proteomes" id="UP001264340"/>
    </source>
</evidence>
<dbReference type="PRINTS" id="PR00045">
    <property type="entry name" value="SIGMA54FCT"/>
</dbReference>
<comment type="function">
    <text evidence="9">Sigma factors are initiation factors that promote the attachment of RNA polymerase to specific initiation sites and are then released.</text>
</comment>
<gene>
    <name evidence="13" type="ORF">J2804_001249</name>
</gene>
<dbReference type="InterPro" id="IPR007046">
    <property type="entry name" value="RNA_pol_sigma_54_core-bd"/>
</dbReference>
<keyword evidence="6 9" id="KW-0731">Sigma factor</keyword>
<dbReference type="NCBIfam" id="NF009118">
    <property type="entry name" value="PRK12469.1"/>
    <property type="match status" value="1"/>
</dbReference>
<proteinExistence type="inferred from homology"/>
<dbReference type="NCBIfam" id="NF004595">
    <property type="entry name" value="PRK05932.1-2"/>
    <property type="match status" value="1"/>
</dbReference>
<evidence type="ECO:0000256" key="6">
    <source>
        <dbReference type="ARBA" id="ARBA00023082"/>
    </source>
</evidence>
<feature type="compositionally biased region" description="Polar residues" evidence="10">
    <location>
        <begin position="147"/>
        <end position="158"/>
    </location>
</feature>
<dbReference type="PANTHER" id="PTHR32248">
    <property type="entry name" value="RNA POLYMERASE SIGMA-54 FACTOR"/>
    <property type="match status" value="1"/>
</dbReference>
<dbReference type="Pfam" id="PF04552">
    <property type="entry name" value="Sigma54_DBD"/>
    <property type="match status" value="1"/>
</dbReference>
<feature type="region of interest" description="Disordered" evidence="10">
    <location>
        <begin position="104"/>
        <end position="179"/>
    </location>
</feature>
<evidence type="ECO:0000256" key="4">
    <source>
        <dbReference type="ARBA" id="ARBA00022695"/>
    </source>
</evidence>
<dbReference type="NCBIfam" id="NF004598">
    <property type="entry name" value="PRK05932.1-5"/>
    <property type="match status" value="1"/>
</dbReference>
<comment type="caution">
    <text evidence="13">The sequence shown here is derived from an EMBL/GenBank/DDBJ whole genome shotgun (WGS) entry which is preliminary data.</text>
</comment>
<keyword evidence="7 9" id="KW-0238">DNA-binding</keyword>
<dbReference type="Proteomes" id="UP001264340">
    <property type="component" value="Unassembled WGS sequence"/>
</dbReference>
<dbReference type="Gene3D" id="1.10.10.60">
    <property type="entry name" value="Homeodomain-like"/>
    <property type="match status" value="1"/>
</dbReference>
<evidence type="ECO:0000256" key="8">
    <source>
        <dbReference type="ARBA" id="ARBA00023163"/>
    </source>
</evidence>
<comment type="similarity">
    <text evidence="1 9">Belongs to the sigma-54 factor family.</text>
</comment>
<evidence type="ECO:0000256" key="2">
    <source>
        <dbReference type="ARBA" id="ARBA00022478"/>
    </source>
</evidence>
<evidence type="ECO:0000259" key="11">
    <source>
        <dbReference type="Pfam" id="PF04552"/>
    </source>
</evidence>
<dbReference type="Gene3D" id="1.10.10.1330">
    <property type="entry name" value="RNA polymerase sigma-54 factor, core-binding domain"/>
    <property type="match status" value="1"/>
</dbReference>
<evidence type="ECO:0000259" key="12">
    <source>
        <dbReference type="Pfam" id="PF04963"/>
    </source>
</evidence>
<dbReference type="InterPro" id="IPR038709">
    <property type="entry name" value="RpoN_core-bd_sf"/>
</dbReference>
<evidence type="ECO:0000256" key="10">
    <source>
        <dbReference type="SAM" id="MobiDB-lite"/>
    </source>
</evidence>
<evidence type="ECO:0000256" key="5">
    <source>
        <dbReference type="ARBA" id="ARBA00023015"/>
    </source>
</evidence>
<feature type="domain" description="RNA polymerase sigma factor 54 core-binding" evidence="12">
    <location>
        <begin position="179"/>
        <end position="369"/>
    </location>
</feature>
<keyword evidence="14" id="KW-1185">Reference proteome</keyword>
<dbReference type="InterPro" id="IPR007634">
    <property type="entry name" value="RNA_pol_sigma_54_DNA-bd"/>
</dbReference>
<keyword evidence="5 9" id="KW-0805">Transcription regulation</keyword>
<organism evidence="13 14">
    <name type="scientific">Paraburkholderia terricola</name>
    <dbReference type="NCBI Taxonomy" id="169427"/>
    <lineage>
        <taxon>Bacteria</taxon>
        <taxon>Pseudomonadati</taxon>
        <taxon>Pseudomonadota</taxon>
        <taxon>Betaproteobacteria</taxon>
        <taxon>Burkholderiales</taxon>
        <taxon>Burkholderiaceae</taxon>
        <taxon>Paraburkholderia</taxon>
    </lineage>
</organism>
<dbReference type="PROSITE" id="PS00717">
    <property type="entry name" value="SIGMA54_1"/>
    <property type="match status" value="1"/>
</dbReference>
<dbReference type="EMBL" id="JAVDRP010000002">
    <property type="protein sequence ID" value="MDR6407861.1"/>
    <property type="molecule type" value="Genomic_DNA"/>
</dbReference>
<keyword evidence="4 9" id="KW-0548">Nucleotidyltransferase</keyword>
<evidence type="ECO:0000256" key="9">
    <source>
        <dbReference type="PIRNR" id="PIRNR000774"/>
    </source>
</evidence>
<evidence type="ECO:0000256" key="3">
    <source>
        <dbReference type="ARBA" id="ARBA00022679"/>
    </source>
</evidence>
<feature type="domain" description="RNA polymerase sigma factor 54 DNA-binding" evidence="11">
    <location>
        <begin position="385"/>
        <end position="540"/>
    </location>
</feature>
<protein>
    <recommendedName>
        <fullName evidence="9">RNA polymerase sigma-54 factor</fullName>
    </recommendedName>
</protein>
<dbReference type="PROSITE" id="PS50044">
    <property type="entry name" value="SIGMA54_3"/>
    <property type="match status" value="1"/>
</dbReference>
<dbReference type="PANTHER" id="PTHR32248:SF4">
    <property type="entry name" value="RNA POLYMERASE SIGMA-54 FACTOR"/>
    <property type="match status" value="1"/>
</dbReference>
<dbReference type="Pfam" id="PF00309">
    <property type="entry name" value="Sigma54_AID"/>
    <property type="match status" value="1"/>
</dbReference>